<protein>
    <submittedName>
        <fullName evidence="1">Uncharacterized protein</fullName>
    </submittedName>
</protein>
<comment type="caution">
    <text evidence="1">The sequence shown here is derived from an EMBL/GenBank/DDBJ whole genome shotgun (WGS) entry which is preliminary data.</text>
</comment>
<dbReference type="EMBL" id="BTRK01000006">
    <property type="protein sequence ID" value="GMR62213.1"/>
    <property type="molecule type" value="Genomic_DNA"/>
</dbReference>
<dbReference type="AlphaFoldDB" id="A0AAN5DFE8"/>
<gene>
    <name evidence="1" type="ORF">PMAYCL1PPCAC_32408</name>
</gene>
<reference evidence="2" key="1">
    <citation type="submission" date="2022-10" db="EMBL/GenBank/DDBJ databases">
        <title>Genome assembly of Pristionchus species.</title>
        <authorList>
            <person name="Yoshida K."/>
            <person name="Sommer R.J."/>
        </authorList>
    </citation>
    <scope>NUCLEOTIDE SEQUENCE [LARGE SCALE GENOMIC DNA]</scope>
    <source>
        <strain evidence="2">RS5460</strain>
    </source>
</reference>
<organism evidence="1 2">
    <name type="scientific">Pristionchus mayeri</name>
    <dbReference type="NCBI Taxonomy" id="1317129"/>
    <lineage>
        <taxon>Eukaryota</taxon>
        <taxon>Metazoa</taxon>
        <taxon>Ecdysozoa</taxon>
        <taxon>Nematoda</taxon>
        <taxon>Chromadorea</taxon>
        <taxon>Rhabditida</taxon>
        <taxon>Rhabditina</taxon>
        <taxon>Diplogasteromorpha</taxon>
        <taxon>Diplogasteroidea</taxon>
        <taxon>Neodiplogasteridae</taxon>
        <taxon>Pristionchus</taxon>
    </lineage>
</organism>
<keyword evidence="2" id="KW-1185">Reference proteome</keyword>
<feature type="non-terminal residue" evidence="1">
    <location>
        <position position="78"/>
    </location>
</feature>
<sequence>IAHTNSAITSKCSIWSDALHEDTQLLQPEFCTDAHAQLCLLQCLTALLDHKVEYIHSLQSPFEFVLCSTRHRINVLVR</sequence>
<evidence type="ECO:0000313" key="2">
    <source>
        <dbReference type="Proteomes" id="UP001328107"/>
    </source>
</evidence>
<accession>A0AAN5DFE8</accession>
<name>A0AAN5DFE8_9BILA</name>
<evidence type="ECO:0000313" key="1">
    <source>
        <dbReference type="EMBL" id="GMR62213.1"/>
    </source>
</evidence>
<proteinExistence type="predicted"/>
<feature type="non-terminal residue" evidence="1">
    <location>
        <position position="1"/>
    </location>
</feature>
<dbReference type="Proteomes" id="UP001328107">
    <property type="component" value="Unassembled WGS sequence"/>
</dbReference>